<dbReference type="GO" id="GO:0038202">
    <property type="term" value="P:TORC1 signaling"/>
    <property type="evidence" value="ECO:0007669"/>
    <property type="project" value="TreeGrafter"/>
</dbReference>
<accession>A0AAE1IDD9</accession>
<feature type="region of interest" description="Disordered" evidence="6">
    <location>
        <begin position="541"/>
        <end position="607"/>
    </location>
</feature>
<evidence type="ECO:0000256" key="5">
    <source>
        <dbReference type="RuleBase" id="RU368069"/>
    </source>
</evidence>
<protein>
    <recommendedName>
        <fullName evidence="2 5">Nitrogen permease regulator 3</fullName>
    </recommendedName>
    <alternativeName>
        <fullName evidence="4 5">Required for meiotic nuclear division protein 11</fullName>
    </alternativeName>
</protein>
<dbReference type="InterPro" id="IPR005365">
    <property type="entry name" value="Npr3"/>
</dbReference>
<evidence type="ECO:0000256" key="4">
    <source>
        <dbReference type="ARBA" id="ARBA00030028"/>
    </source>
</evidence>
<evidence type="ECO:0000256" key="2">
    <source>
        <dbReference type="ARBA" id="ARBA00017880"/>
    </source>
</evidence>
<dbReference type="GO" id="GO:1904262">
    <property type="term" value="P:negative regulation of TORC1 signaling"/>
    <property type="evidence" value="ECO:0007669"/>
    <property type="project" value="TreeGrafter"/>
</dbReference>
<feature type="compositionally biased region" description="Polar residues" evidence="6">
    <location>
        <begin position="541"/>
        <end position="558"/>
    </location>
</feature>
<gene>
    <name evidence="8" type="ORF">Triagg1_6235</name>
</gene>
<dbReference type="GO" id="GO:0034198">
    <property type="term" value="P:cellular response to amino acid starvation"/>
    <property type="evidence" value="ECO:0007669"/>
    <property type="project" value="TreeGrafter"/>
</dbReference>
<evidence type="ECO:0000256" key="6">
    <source>
        <dbReference type="SAM" id="MobiDB-lite"/>
    </source>
</evidence>
<feature type="compositionally biased region" description="Basic and acidic residues" evidence="6">
    <location>
        <begin position="171"/>
        <end position="189"/>
    </location>
</feature>
<dbReference type="Pfam" id="PF24064">
    <property type="entry name" value="HTH_NPRL3"/>
    <property type="match status" value="1"/>
</dbReference>
<comment type="similarity">
    <text evidence="1 5">Belongs to the NPR3 family.</text>
</comment>
<proteinExistence type="inferred from homology"/>
<evidence type="ECO:0000313" key="8">
    <source>
        <dbReference type="EMBL" id="KAK4071204.1"/>
    </source>
</evidence>
<organism evidence="8 9">
    <name type="scientific">Trichoderma aggressivum f. europaeum</name>
    <dbReference type="NCBI Taxonomy" id="173218"/>
    <lineage>
        <taxon>Eukaryota</taxon>
        <taxon>Fungi</taxon>
        <taxon>Dikarya</taxon>
        <taxon>Ascomycota</taxon>
        <taxon>Pezizomycotina</taxon>
        <taxon>Sordariomycetes</taxon>
        <taxon>Hypocreomycetidae</taxon>
        <taxon>Hypocreales</taxon>
        <taxon>Hypocreaceae</taxon>
        <taxon>Trichoderma</taxon>
    </lineage>
</organism>
<sequence>MSCVNDENFVAVALVINRSRDGPAFVFHYPAQVPALYSGLEKSDDIDVEDILFERLSQPGGAEAAPDLAESQGVRDDHYMTESGIQVVPWEHVAGFPSRDLAGILTPARSYHKKLFQLSLDPLLCLSYPIHVPENGKWKKTKKTNKAKTNKDADEGIAPDEPNPLPTIKTEPYKEKAKDGKKDEADEEKRSSMTMFNLVFFLNPQKHETKELIDSLYSNIVKKVNKAYRYSQQHSEFVWKESKRILLAKDRAREDQKKMSVLWKELIQNSSLAASMCEIYNAISQNRIATLHLDTVDGILTPSVQIPAPFFVSDLPAEDDERHRGLWLTTSNAFLSQDALEEPGFLDRNFALLLMDDEKKIVSELQSDRDPTTQSMIEFVRLSKPTMSFYQVGQSNLLTLDQVRKYAQHFIFWRRAMAIPPLHPRDVYIVSPNCDLENLPQDAQDWQRAFPLAPPLSTFLAELSVLPRPYKHISPSKAHRPLYLRMLAWLMRGGWVTQLCTFGYVVVWPEILYEVDYEIEAEELGLATSSSTDWADATSIHTTQSNSNVDAQSTNSSLTPPPPPPQPQQAQQPQGSQSQSQPQPQPQAQAPPNVPNPSTLSAAEHSAEMARLERIAMKAHREAADKATAHARKVVPVATKNPSLNDAPHLVGLTPHIILDPKKAAGKESRYLSAIARRFKDEKLRSAWQNMCKYFDGRCALERIALQEDMKRKEAWALLTAMREYLLCTRHW</sequence>
<keyword evidence="5" id="KW-0469">Meiosis</keyword>
<evidence type="ECO:0000313" key="9">
    <source>
        <dbReference type="Proteomes" id="UP001273209"/>
    </source>
</evidence>
<name>A0AAE1IDD9_9HYPO</name>
<feature type="compositionally biased region" description="Low complexity" evidence="6">
    <location>
        <begin position="568"/>
        <end position="591"/>
    </location>
</feature>
<comment type="subcellular location">
    <subcellularLocation>
        <location evidence="5">Vacuole membrane</location>
        <topology evidence="5">Peripheral membrane protein</topology>
    </subcellularLocation>
</comment>
<dbReference type="GO" id="GO:0051321">
    <property type="term" value="P:meiotic cell cycle"/>
    <property type="evidence" value="ECO:0007669"/>
    <property type="project" value="UniProtKB-UniRule"/>
</dbReference>
<comment type="caution">
    <text evidence="8">The sequence shown here is derived from an EMBL/GenBank/DDBJ whole genome shotgun (WGS) entry which is preliminary data.</text>
</comment>
<dbReference type="RefSeq" id="XP_062754781.1">
    <property type="nucleotide sequence ID" value="XM_062900837.1"/>
</dbReference>
<evidence type="ECO:0000259" key="7">
    <source>
        <dbReference type="Pfam" id="PF24064"/>
    </source>
</evidence>
<dbReference type="AlphaFoldDB" id="A0AAE1IDD9"/>
<feature type="region of interest" description="Disordered" evidence="6">
    <location>
        <begin position="138"/>
        <end position="189"/>
    </location>
</feature>
<dbReference type="PANTHER" id="PTHR13153:SF5">
    <property type="entry name" value="GATOR COMPLEX PROTEIN NPRL3"/>
    <property type="match status" value="1"/>
</dbReference>
<dbReference type="GO" id="GO:0010508">
    <property type="term" value="P:positive regulation of autophagy"/>
    <property type="evidence" value="ECO:0007669"/>
    <property type="project" value="TreeGrafter"/>
</dbReference>
<dbReference type="GO" id="GO:1990130">
    <property type="term" value="C:GATOR1 complex"/>
    <property type="evidence" value="ECO:0007669"/>
    <property type="project" value="TreeGrafter"/>
</dbReference>
<dbReference type="GeneID" id="87920742"/>
<keyword evidence="5" id="KW-0732">Signal</keyword>
<feature type="compositionally biased region" description="Basic residues" evidence="6">
    <location>
        <begin position="138"/>
        <end position="148"/>
    </location>
</feature>
<dbReference type="Proteomes" id="UP001273209">
    <property type="component" value="Unassembled WGS sequence"/>
</dbReference>
<dbReference type="GO" id="GO:0005774">
    <property type="term" value="C:vacuolar membrane"/>
    <property type="evidence" value="ECO:0007669"/>
    <property type="project" value="UniProtKB-SubCell"/>
</dbReference>
<dbReference type="PANTHER" id="PTHR13153">
    <property type="entry name" value="CGTHBA PROTEIN -14 GENE PROTEIN"/>
    <property type="match status" value="1"/>
</dbReference>
<feature type="domain" description="GATOR1 complex protein NPRL3 C-terminal HTH" evidence="7">
    <location>
        <begin position="667"/>
        <end position="726"/>
    </location>
</feature>
<evidence type="ECO:0000256" key="3">
    <source>
        <dbReference type="ARBA" id="ARBA00025376"/>
    </source>
</evidence>
<dbReference type="EMBL" id="JAWRVG010000024">
    <property type="protein sequence ID" value="KAK4071204.1"/>
    <property type="molecule type" value="Genomic_DNA"/>
</dbReference>
<reference evidence="8" key="1">
    <citation type="submission" date="2023-11" db="EMBL/GenBank/DDBJ databases">
        <title>The genome sequences of three competitors of mushroom-forming fungi.</title>
        <authorList>
            <person name="Beijen E."/>
            <person name="Ohm R.A."/>
        </authorList>
    </citation>
    <scope>NUCLEOTIDE SEQUENCE</scope>
    <source>
        <strain evidence="8">CBS 100526</strain>
    </source>
</reference>
<keyword evidence="9" id="KW-1185">Reference proteome</keyword>
<dbReference type="Pfam" id="PF03666">
    <property type="entry name" value="NPR3"/>
    <property type="match status" value="1"/>
</dbReference>
<comment type="function">
    <text evidence="3 5">Mediates inactivation of the TORC1 complex in response to amino acid starvation. Required for meiotic nuclear division.</text>
</comment>
<evidence type="ECO:0000256" key="1">
    <source>
        <dbReference type="ARBA" id="ARBA00010546"/>
    </source>
</evidence>
<dbReference type="InterPro" id="IPR056603">
    <property type="entry name" value="HTH_NPRL3"/>
</dbReference>